<keyword evidence="1" id="KW-1133">Transmembrane helix</keyword>
<dbReference type="STRING" id="1792845.BC343_00950"/>
<feature type="transmembrane region" description="Helical" evidence="1">
    <location>
        <begin position="53"/>
        <end position="74"/>
    </location>
</feature>
<gene>
    <name evidence="2" type="ORF">BC343_00950</name>
</gene>
<keyword evidence="1" id="KW-0472">Membrane</keyword>
<name>A0A1S9PMW8_9SPHI</name>
<evidence type="ECO:0000313" key="2">
    <source>
        <dbReference type="EMBL" id="OOQ62271.1"/>
    </source>
</evidence>
<comment type="caution">
    <text evidence="2">The sequence shown here is derived from an EMBL/GenBank/DDBJ whole genome shotgun (WGS) entry which is preliminary data.</text>
</comment>
<feature type="transmembrane region" description="Helical" evidence="1">
    <location>
        <begin position="20"/>
        <end position="41"/>
    </location>
</feature>
<dbReference type="AlphaFoldDB" id="A0A1S9PMW8"/>
<evidence type="ECO:0000313" key="3">
    <source>
        <dbReference type="Proteomes" id="UP000189739"/>
    </source>
</evidence>
<accession>A0A1S9PMW8</accession>
<keyword evidence="3" id="KW-1185">Reference proteome</keyword>
<evidence type="ECO:0000256" key="1">
    <source>
        <dbReference type="SAM" id="Phobius"/>
    </source>
</evidence>
<keyword evidence="1" id="KW-0812">Transmembrane</keyword>
<protein>
    <submittedName>
        <fullName evidence="2">Uncharacterized protein</fullName>
    </submittedName>
</protein>
<feature type="transmembrane region" description="Helical" evidence="1">
    <location>
        <begin position="80"/>
        <end position="98"/>
    </location>
</feature>
<organism evidence="2 3">
    <name type="scientific">Mucilaginibacter pedocola</name>
    <dbReference type="NCBI Taxonomy" id="1792845"/>
    <lineage>
        <taxon>Bacteria</taxon>
        <taxon>Pseudomonadati</taxon>
        <taxon>Bacteroidota</taxon>
        <taxon>Sphingobacteriia</taxon>
        <taxon>Sphingobacteriales</taxon>
        <taxon>Sphingobacteriaceae</taxon>
        <taxon>Mucilaginibacter</taxon>
    </lineage>
</organism>
<dbReference type="Proteomes" id="UP000189739">
    <property type="component" value="Unassembled WGS sequence"/>
</dbReference>
<reference evidence="2 3" key="1">
    <citation type="submission" date="2016-07" db="EMBL/GenBank/DDBJ databases">
        <title>Genomic analysis of zinc-resistant bacterium Mucilaginibacter pedocola TBZ30.</title>
        <authorList>
            <person name="Huang J."/>
            <person name="Tang J."/>
        </authorList>
    </citation>
    <scope>NUCLEOTIDE SEQUENCE [LARGE SCALE GENOMIC DNA]</scope>
    <source>
        <strain evidence="2 3">TBZ30</strain>
    </source>
</reference>
<sequence length="111" mass="12978">MEYLEIFKDWLFDLGEEHEVNPWLLAMLYLISKPLFFFFLGWTIKNMKNRKPFMSQLLTACVCFSIPYLYVIIAGRNISVWVYVFIAVVYSYGGFTIYKKVTAPADPTLPA</sequence>
<dbReference type="EMBL" id="MBTF01000001">
    <property type="protein sequence ID" value="OOQ62271.1"/>
    <property type="molecule type" value="Genomic_DNA"/>
</dbReference>
<proteinExistence type="predicted"/>